<evidence type="ECO:0000313" key="2">
    <source>
        <dbReference type="EMBL" id="MFD1323149.1"/>
    </source>
</evidence>
<evidence type="ECO:0008006" key="4">
    <source>
        <dbReference type="Google" id="ProtNLM"/>
    </source>
</evidence>
<keyword evidence="3" id="KW-1185">Reference proteome</keyword>
<accession>A0ABW3YG14</accession>
<evidence type="ECO:0000256" key="1">
    <source>
        <dbReference type="SAM" id="Phobius"/>
    </source>
</evidence>
<organism evidence="2 3">
    <name type="scientific">Micromonospora sonneratiae</name>
    <dbReference type="NCBI Taxonomy" id="1184706"/>
    <lineage>
        <taxon>Bacteria</taxon>
        <taxon>Bacillati</taxon>
        <taxon>Actinomycetota</taxon>
        <taxon>Actinomycetes</taxon>
        <taxon>Micromonosporales</taxon>
        <taxon>Micromonosporaceae</taxon>
        <taxon>Micromonospora</taxon>
    </lineage>
</organism>
<keyword evidence="1" id="KW-1133">Transmembrane helix</keyword>
<sequence length="557" mass="58444">MRDRRSLYVTATLATLVILAPLAAPGYALGYDMVFVPRQPLRWDLIVPTDSLPRAVPLDAVVSVATQLIPGWLFQRMVLAAAIFLAVVGAGRLVPAEHRTARLVAGLGYAWTPYLAERLLIGHWGLLLAYAGLPWLVAASIGVRQQRPGALPRLLVAAAPAAITPTGGLLVLASTVVLVAGRKFNRTGWLAIAGVAVLNGPWLAAALVTTADGRSDLTGVAAFAARAQNWSGSTGALLATGGIWNAETTLPSRASAFAPLATGILLTLAVIGFTVLRRRWSSGTATRLLVLAGGGFAVSALGVVPGAAHLLEWTVANVPGGGLFRDGTKFLLPYTLLLVVCAALGAERLADALARRRYRAAAPAVLVTALLLPVIVMPDLAFGGAGRISPVRYPADWHAVAREINERPGPVLSLPMSAYRRYDWNAGRTVLDPLPRFVDAEVVIDDTLVVGSLVVAGENRQAAAVRDLIARGAPVSLTGARWVVVQHRVGPEPGSAVLDGLRLVRSGEHLTLYENPSAARSSPPPPLRSSLVVVAGMLALTVTVLAVVGLRRTATAW</sequence>
<comment type="caution">
    <text evidence="2">The sequence shown here is derived from an EMBL/GenBank/DDBJ whole genome shotgun (WGS) entry which is preliminary data.</text>
</comment>
<keyword evidence="1" id="KW-0812">Transmembrane</keyword>
<feature type="transmembrane region" description="Helical" evidence="1">
    <location>
        <begin position="256"/>
        <end position="276"/>
    </location>
</feature>
<keyword evidence="1" id="KW-0472">Membrane</keyword>
<feature type="transmembrane region" description="Helical" evidence="1">
    <location>
        <begin position="288"/>
        <end position="311"/>
    </location>
</feature>
<proteinExistence type="predicted"/>
<dbReference type="EMBL" id="JBHTMP010000028">
    <property type="protein sequence ID" value="MFD1323149.1"/>
    <property type="molecule type" value="Genomic_DNA"/>
</dbReference>
<dbReference type="RefSeq" id="WP_377572300.1">
    <property type="nucleotide sequence ID" value="NZ_JBHTMP010000028.1"/>
</dbReference>
<reference evidence="3" key="1">
    <citation type="journal article" date="2019" name="Int. J. Syst. Evol. Microbiol.">
        <title>The Global Catalogue of Microorganisms (GCM) 10K type strain sequencing project: providing services to taxonomists for standard genome sequencing and annotation.</title>
        <authorList>
            <consortium name="The Broad Institute Genomics Platform"/>
            <consortium name="The Broad Institute Genome Sequencing Center for Infectious Disease"/>
            <person name="Wu L."/>
            <person name="Ma J."/>
        </authorList>
    </citation>
    <scope>NUCLEOTIDE SEQUENCE [LARGE SCALE GENOMIC DNA]</scope>
    <source>
        <strain evidence="3">JCM 31037</strain>
    </source>
</reference>
<feature type="transmembrane region" description="Helical" evidence="1">
    <location>
        <begin position="331"/>
        <end position="350"/>
    </location>
</feature>
<feature type="transmembrane region" description="Helical" evidence="1">
    <location>
        <begin position="187"/>
        <end position="208"/>
    </location>
</feature>
<name>A0ABW3YG14_9ACTN</name>
<feature type="transmembrane region" description="Helical" evidence="1">
    <location>
        <begin position="155"/>
        <end position="180"/>
    </location>
</feature>
<feature type="transmembrane region" description="Helical" evidence="1">
    <location>
        <begin position="124"/>
        <end position="143"/>
    </location>
</feature>
<feature type="transmembrane region" description="Helical" evidence="1">
    <location>
        <begin position="530"/>
        <end position="550"/>
    </location>
</feature>
<protein>
    <recommendedName>
        <fullName evidence="4">Membrane protein YfhO</fullName>
    </recommendedName>
</protein>
<feature type="transmembrane region" description="Helical" evidence="1">
    <location>
        <begin position="73"/>
        <end position="94"/>
    </location>
</feature>
<dbReference type="Proteomes" id="UP001597260">
    <property type="component" value="Unassembled WGS sequence"/>
</dbReference>
<gene>
    <name evidence="2" type="ORF">ACFQ4H_18835</name>
</gene>
<feature type="transmembrane region" description="Helical" evidence="1">
    <location>
        <begin position="362"/>
        <end position="382"/>
    </location>
</feature>
<evidence type="ECO:0000313" key="3">
    <source>
        <dbReference type="Proteomes" id="UP001597260"/>
    </source>
</evidence>